<evidence type="ECO:0000313" key="2">
    <source>
        <dbReference type="Proteomes" id="UP000557739"/>
    </source>
</evidence>
<organism evidence="1 2">
    <name type="scientific">Sphingomonas yantingensis</name>
    <dbReference type="NCBI Taxonomy" id="1241761"/>
    <lineage>
        <taxon>Bacteria</taxon>
        <taxon>Pseudomonadati</taxon>
        <taxon>Pseudomonadota</taxon>
        <taxon>Alphaproteobacteria</taxon>
        <taxon>Sphingomonadales</taxon>
        <taxon>Sphingomonadaceae</taxon>
        <taxon>Sphingomonas</taxon>
    </lineage>
</organism>
<evidence type="ECO:0000313" key="1">
    <source>
        <dbReference type="EMBL" id="MBB5698820.1"/>
    </source>
</evidence>
<name>A0A7W9EJ93_9SPHN</name>
<dbReference type="AlphaFoldDB" id="A0A7W9EJ93"/>
<reference evidence="1 2" key="1">
    <citation type="submission" date="2020-08" db="EMBL/GenBank/DDBJ databases">
        <title>Genomic Encyclopedia of Type Strains, Phase IV (KMG-IV): sequencing the most valuable type-strain genomes for metagenomic binning, comparative biology and taxonomic classification.</title>
        <authorList>
            <person name="Goeker M."/>
        </authorList>
    </citation>
    <scope>NUCLEOTIDE SEQUENCE [LARGE SCALE GENOMIC DNA]</scope>
    <source>
        <strain evidence="1 2">DSM 27244</strain>
    </source>
</reference>
<protein>
    <submittedName>
        <fullName evidence="1">Uncharacterized protein</fullName>
    </submittedName>
</protein>
<dbReference type="EMBL" id="JACIJJ010000003">
    <property type="protein sequence ID" value="MBB5698820.1"/>
    <property type="molecule type" value="Genomic_DNA"/>
</dbReference>
<dbReference type="RefSeq" id="WP_184028101.1">
    <property type="nucleotide sequence ID" value="NZ_JACIJJ010000003.1"/>
</dbReference>
<comment type="caution">
    <text evidence="1">The sequence shown here is derived from an EMBL/GenBank/DDBJ whole genome shotgun (WGS) entry which is preliminary data.</text>
</comment>
<proteinExistence type="predicted"/>
<sequence length="194" mass="20862">MRAAVPILALLLTGCGDYVLVPPGRAVGVAKAAMTVTPDRAWNRNGGLGPGKRAESWTRDGAMLNDLTFYGGIADGETLFREVDKREAPLPRFAAGMSAPEIAELLERSYRVATGTTLFALDALAPMPLAGQAGFVMRYRYTLPGDDVARRGEARGVVVGGRLYLLTYEAPAIHYFERDLAAFRAVADSARLNT</sequence>
<accession>A0A7W9EJ93</accession>
<dbReference type="Proteomes" id="UP000557739">
    <property type="component" value="Unassembled WGS sequence"/>
</dbReference>
<gene>
    <name evidence="1" type="ORF">FHR19_002175</name>
</gene>
<keyword evidence="2" id="KW-1185">Reference proteome</keyword>
<dbReference type="PROSITE" id="PS51257">
    <property type="entry name" value="PROKAR_LIPOPROTEIN"/>
    <property type="match status" value="1"/>
</dbReference>